<dbReference type="Gene3D" id="4.10.60.10">
    <property type="entry name" value="Zinc finger, CCHC-type"/>
    <property type="match status" value="1"/>
</dbReference>
<feature type="compositionally biased region" description="Polar residues" evidence="4">
    <location>
        <begin position="34"/>
        <end position="43"/>
    </location>
</feature>
<feature type="compositionally biased region" description="Polar residues" evidence="4">
    <location>
        <begin position="1674"/>
        <end position="1684"/>
    </location>
</feature>
<feature type="region of interest" description="Disordered" evidence="4">
    <location>
        <begin position="1226"/>
        <end position="1300"/>
    </location>
</feature>
<dbReference type="SUPFAM" id="SSF57756">
    <property type="entry name" value="Retrovirus zinc finger-like domains"/>
    <property type="match status" value="1"/>
</dbReference>
<dbReference type="GO" id="GO:0006397">
    <property type="term" value="P:mRNA processing"/>
    <property type="evidence" value="ECO:0007669"/>
    <property type="project" value="UniProtKB-KW"/>
</dbReference>
<dbReference type="InterPro" id="IPR041457">
    <property type="entry name" value="CxC2_KDZ-assoc"/>
</dbReference>
<feature type="compositionally biased region" description="Low complexity" evidence="4">
    <location>
        <begin position="1627"/>
        <end position="1643"/>
    </location>
</feature>
<evidence type="ECO:0000256" key="1">
    <source>
        <dbReference type="ARBA" id="ARBA00022581"/>
    </source>
</evidence>
<evidence type="ECO:0000256" key="4">
    <source>
        <dbReference type="SAM" id="MobiDB-lite"/>
    </source>
</evidence>
<gene>
    <name evidence="6" type="ORF">K435DRAFT_863646</name>
</gene>
<feature type="region of interest" description="Disordered" evidence="4">
    <location>
        <begin position="29"/>
        <end position="54"/>
    </location>
</feature>
<name>A0A4S8LP82_DENBC</name>
<keyword evidence="3" id="KW-0862">Zinc</keyword>
<feature type="region of interest" description="Disordered" evidence="4">
    <location>
        <begin position="1614"/>
        <end position="1694"/>
    </location>
</feature>
<protein>
    <recommendedName>
        <fullName evidence="5">CCHC-type domain-containing protein</fullName>
    </recommendedName>
</protein>
<dbReference type="InterPro" id="IPR036875">
    <property type="entry name" value="Znf_CCHC_sf"/>
</dbReference>
<feature type="compositionally biased region" description="Low complexity" evidence="4">
    <location>
        <begin position="1948"/>
        <end position="1964"/>
    </location>
</feature>
<reference evidence="6 7" key="1">
    <citation type="journal article" date="2019" name="Nat. Ecol. Evol.">
        <title>Megaphylogeny resolves global patterns of mushroom evolution.</title>
        <authorList>
            <person name="Varga T."/>
            <person name="Krizsan K."/>
            <person name="Foldi C."/>
            <person name="Dima B."/>
            <person name="Sanchez-Garcia M."/>
            <person name="Sanchez-Ramirez S."/>
            <person name="Szollosi G.J."/>
            <person name="Szarkandi J.G."/>
            <person name="Papp V."/>
            <person name="Albert L."/>
            <person name="Andreopoulos W."/>
            <person name="Angelini C."/>
            <person name="Antonin V."/>
            <person name="Barry K.W."/>
            <person name="Bougher N.L."/>
            <person name="Buchanan P."/>
            <person name="Buyck B."/>
            <person name="Bense V."/>
            <person name="Catcheside P."/>
            <person name="Chovatia M."/>
            <person name="Cooper J."/>
            <person name="Damon W."/>
            <person name="Desjardin D."/>
            <person name="Finy P."/>
            <person name="Geml J."/>
            <person name="Haridas S."/>
            <person name="Hughes K."/>
            <person name="Justo A."/>
            <person name="Karasinski D."/>
            <person name="Kautmanova I."/>
            <person name="Kiss B."/>
            <person name="Kocsube S."/>
            <person name="Kotiranta H."/>
            <person name="LaButti K.M."/>
            <person name="Lechner B.E."/>
            <person name="Liimatainen K."/>
            <person name="Lipzen A."/>
            <person name="Lukacs Z."/>
            <person name="Mihaltcheva S."/>
            <person name="Morgado L.N."/>
            <person name="Niskanen T."/>
            <person name="Noordeloos M.E."/>
            <person name="Ohm R.A."/>
            <person name="Ortiz-Santana B."/>
            <person name="Ovrebo C."/>
            <person name="Racz N."/>
            <person name="Riley R."/>
            <person name="Savchenko A."/>
            <person name="Shiryaev A."/>
            <person name="Soop K."/>
            <person name="Spirin V."/>
            <person name="Szebenyi C."/>
            <person name="Tomsovsky M."/>
            <person name="Tulloss R.E."/>
            <person name="Uehling J."/>
            <person name="Grigoriev I.V."/>
            <person name="Vagvolgyi C."/>
            <person name="Papp T."/>
            <person name="Martin F.M."/>
            <person name="Miettinen O."/>
            <person name="Hibbett D.S."/>
            <person name="Nagy L.G."/>
        </authorList>
    </citation>
    <scope>NUCLEOTIDE SEQUENCE [LARGE SCALE GENOMIC DNA]</scope>
    <source>
        <strain evidence="6 7">CBS 962.96</strain>
    </source>
</reference>
<dbReference type="PANTHER" id="PTHR13037:SF24">
    <property type="entry name" value="POLYCOMB PROTEIN PCL-RELATED"/>
    <property type="match status" value="1"/>
</dbReference>
<feature type="compositionally biased region" description="Basic and acidic residues" evidence="4">
    <location>
        <begin position="1685"/>
        <end position="1694"/>
    </location>
</feature>
<keyword evidence="3" id="KW-0479">Metal-binding</keyword>
<feature type="compositionally biased region" description="Low complexity" evidence="4">
    <location>
        <begin position="1524"/>
        <end position="1537"/>
    </location>
</feature>
<dbReference type="OrthoDB" id="3069822at2759"/>
<dbReference type="GO" id="GO:0008270">
    <property type="term" value="F:zinc ion binding"/>
    <property type="evidence" value="ECO:0007669"/>
    <property type="project" value="UniProtKB-KW"/>
</dbReference>
<evidence type="ECO:0000313" key="6">
    <source>
        <dbReference type="EMBL" id="THU91202.1"/>
    </source>
</evidence>
<dbReference type="PROSITE" id="PS50158">
    <property type="entry name" value="ZF_CCHC"/>
    <property type="match status" value="1"/>
</dbReference>
<evidence type="ECO:0000313" key="7">
    <source>
        <dbReference type="Proteomes" id="UP000297245"/>
    </source>
</evidence>
<dbReference type="Pfam" id="PF18803">
    <property type="entry name" value="CxC2"/>
    <property type="match status" value="1"/>
</dbReference>
<feature type="compositionally biased region" description="Polar residues" evidence="4">
    <location>
        <begin position="1258"/>
        <end position="1267"/>
    </location>
</feature>
<keyword evidence="2" id="KW-0507">mRNA processing</keyword>
<feature type="region of interest" description="Disordered" evidence="4">
    <location>
        <begin position="1510"/>
        <end position="1548"/>
    </location>
</feature>
<feature type="region of interest" description="Disordered" evidence="4">
    <location>
        <begin position="1941"/>
        <end position="1987"/>
    </location>
</feature>
<evidence type="ECO:0000259" key="5">
    <source>
        <dbReference type="PROSITE" id="PS50158"/>
    </source>
</evidence>
<dbReference type="Proteomes" id="UP000297245">
    <property type="component" value="Unassembled WGS sequence"/>
</dbReference>
<dbReference type="PANTHER" id="PTHR13037">
    <property type="entry name" value="FORMIN"/>
    <property type="match status" value="1"/>
</dbReference>
<feature type="compositionally biased region" description="Pro residues" evidence="4">
    <location>
        <begin position="1658"/>
        <end position="1668"/>
    </location>
</feature>
<evidence type="ECO:0000256" key="2">
    <source>
        <dbReference type="ARBA" id="ARBA00022664"/>
    </source>
</evidence>
<dbReference type="EMBL" id="ML179313">
    <property type="protein sequence ID" value="THU91202.1"/>
    <property type="molecule type" value="Genomic_DNA"/>
</dbReference>
<feature type="region of interest" description="Disordered" evidence="4">
    <location>
        <begin position="1869"/>
        <end position="1890"/>
    </location>
</feature>
<keyword evidence="3" id="KW-0863">Zinc-finger</keyword>
<dbReference type="Pfam" id="PF18758">
    <property type="entry name" value="KDZ"/>
    <property type="match status" value="1"/>
</dbReference>
<dbReference type="Pfam" id="PF14223">
    <property type="entry name" value="Retrotran_gag_2"/>
    <property type="match status" value="1"/>
</dbReference>
<feature type="compositionally biased region" description="Basic and acidic residues" evidence="4">
    <location>
        <begin position="1245"/>
        <end position="1255"/>
    </location>
</feature>
<feature type="compositionally biased region" description="Basic and acidic residues" evidence="4">
    <location>
        <begin position="44"/>
        <end position="54"/>
    </location>
</feature>
<keyword evidence="1" id="KW-0945">Host-virus interaction</keyword>
<dbReference type="InterPro" id="IPR040521">
    <property type="entry name" value="KDZ"/>
</dbReference>
<sequence>MNRPSFCLPPHSQCSGSLSSLAEMCSKTEPASGYTRTNSSGNNEARKAIGESTKKLEEVTEELEQVTEELEEVTKELEDVKEELDDAIHVQGEAVSDARYWRGKCADMGQNPVTGNQLSEPTKKSVSKLNLVEEPGFDEEGNTFGWDWDGDSEDEEEDAIGQGEDPVLKKWAETSVDLYLSELLRLDGRHYSMPQNTCPDCSASVVSTAYRCLGCKDSRLYCKACLVRKHAQNPFHRIQQWNSSFFCRDTFHNLGFILLLGQTTGQICPCASLAPVKTLVALDVTGVHKLNILYCNCFLAQDEVCQLLRSRLYPATQTSPRTVATFRLLEHFHLLSFVSKASAREYYCSLERMTDNTSSVSVLWRLLKLLKRHGRGHDETDYAGTKSGECVVRCAPCPHLGINLPINWRLAASNHLWLYQLFLSMDANFCCVRLQVSSEAVDPSLNRGCAYIIDSRTALDHICTFGKSIPDDISSCSNHKALKLACMRRDPGLAVTGLATTDCSRHDAKLPCSCTDLQAGERYANMDLTLCSTLQHTDVDQCVCSYDVMCRFHIHFFARTLTYPLNLQPKFPTTSFVSVIPKFHLSAHQEGCHLDFNLNYTPRVGTTDGEGVERGWAVTNTLASSTKVMGPGSRHDVLDDHFGSRNWIKRTMFPKQFLAWSKENSNGCEEAVTAFKLFNAGIPEKTRIEWRTALENWEEDPKCHPNPYEPMVKATTFNKVRLRLAEAEAHELGQSSTIDAVNQEASLSSLLIEGLDFRELQQKLSQELAGAINYTEQAKSKTLEKANSLRRRIDVWCSTQALHFPAAVVIRRLKWELEYALAEDTLEAIRQGLLQRTYLYKWKDRYSHGQRSSTWSSATIAKLQDRINNSAACYQTSQKVLTSLAPFVEAVGWDSVLKDLKPEDIQPLNQDDIDPDLQGVNREGEAEMQDALHIGWCKARAHAHQYQEECLLLQEEMRRILQTYDFEVNTWAQCANDKPSTTSSPEYLEGRKAHTEYQRYVRLKMSAECKEKWKKLPSNLLSGKGAICLTDEESFNILRLKMSSALINCVPVLTGANWFEWSDAIKAFLMSAGVWYVMEDSPPATTDTAATKTWRDNKYKAMGNILLRVSPQIQSSIKDATGAKETYNVLKGQYSKPGVAAVFTDFKRAIDYHIPNDKHPAPAIDNIIMFFTRITANSPSTGTTSILSDRYSYVVQTVAQTPMDEIVAKLMPERIREAAIHAWEGRSKRNDGNSSKSANKLSAVKRKDGDPDFKSQQKRQNTGAEQQTKQDGDGKKKRQRGKRSGKGKEKANSADGNEGECSHMAAPTIVMDPAALDVRRLFFSPAPKPFDAFFTSTKRSIDLVWDISLEPTCERVRALKDVVMSDSLGDAAPKGAGPSRSLLDRLTKGVDYDCHEPYQSFFLHRDPRHRQPPYPLPSSETTSVQHLNHSSTIRTNPLSFDNVWICTDRWIWLTGEVTLSEYSLIRVVFDAVTEEFVVQASRPVYLTGYHTPLPPPIIPRSHLRLLHNRSRSRPASKLPSRTNSPAPALASSSTQQSTPPPSNVGPKRPDLICARCAHIFNSTELRDRYFPKDPKARKEWTPCPQQPCPNRYGQLNYSVNADWAALPALPQETFIRERVNTPPPRDPSSSPRRGRSTTPSPLSDRPPPDPETSIVEPPLLPPPPPVTPPATMSAPANSTPTNGERGQKPEDFMGERAKSRRWLALFRNYLRLNKARYPSEEDKVSLFLSFFKGDVGGQWAEARLMEYDDDQDDEDIEAADKRWTTLSSIIERFRTDFKPTAHDVAACTAIETIKQEGKLMDLDEYNTFFETYANDSDFDDTALLYFYKKGLHPKLVGRVSNTYPLPEGLAAYKVRAMELQQEYLARRAEKARWNPPRTARPSGNTPPTGRAATAFINALVSTEPGARPFSAPLSKLTPDERQQLIKDKACFRCRQPGHISNQCPLFNRGAPSSSPSSSGAPGRAIRAVDTPNPNNETAPAADPRDAIKDISDLVARVRSLQGEEKEQAAAYLKDITSSLDF</sequence>
<proteinExistence type="predicted"/>
<dbReference type="InterPro" id="IPR001878">
    <property type="entry name" value="Znf_CCHC"/>
</dbReference>
<feature type="domain" description="CCHC-type" evidence="5">
    <location>
        <begin position="1930"/>
        <end position="1944"/>
    </location>
</feature>
<accession>A0A4S8LP82</accession>
<organism evidence="6 7">
    <name type="scientific">Dendrothele bispora (strain CBS 962.96)</name>
    <dbReference type="NCBI Taxonomy" id="1314807"/>
    <lineage>
        <taxon>Eukaryota</taxon>
        <taxon>Fungi</taxon>
        <taxon>Dikarya</taxon>
        <taxon>Basidiomycota</taxon>
        <taxon>Agaricomycotina</taxon>
        <taxon>Agaricomycetes</taxon>
        <taxon>Agaricomycetidae</taxon>
        <taxon>Agaricales</taxon>
        <taxon>Agaricales incertae sedis</taxon>
        <taxon>Dendrothele</taxon>
    </lineage>
</organism>
<dbReference type="Pfam" id="PF00098">
    <property type="entry name" value="zf-CCHC"/>
    <property type="match status" value="1"/>
</dbReference>
<keyword evidence="7" id="KW-1185">Reference proteome</keyword>
<dbReference type="GO" id="GO:0003676">
    <property type="term" value="F:nucleic acid binding"/>
    <property type="evidence" value="ECO:0007669"/>
    <property type="project" value="InterPro"/>
</dbReference>
<feature type="compositionally biased region" description="Basic residues" evidence="4">
    <location>
        <begin position="1275"/>
        <end position="1285"/>
    </location>
</feature>
<evidence type="ECO:0000256" key="3">
    <source>
        <dbReference type="PROSITE-ProRule" id="PRU00047"/>
    </source>
</evidence>
<dbReference type="SMART" id="SM00343">
    <property type="entry name" value="ZnF_C2HC"/>
    <property type="match status" value="1"/>
</dbReference>